<reference evidence="3" key="1">
    <citation type="journal article" date="2014" name="Int. J. Syst. Evol. Microbiol.">
        <title>Complete genome sequence of Corynebacterium casei LMG S-19264T (=DSM 44701T), isolated from a smear-ripened cheese.</title>
        <authorList>
            <consortium name="US DOE Joint Genome Institute (JGI-PGF)"/>
            <person name="Walter F."/>
            <person name="Albersmeier A."/>
            <person name="Kalinowski J."/>
            <person name="Ruckert C."/>
        </authorList>
    </citation>
    <scope>NUCLEOTIDE SEQUENCE</scope>
    <source>
        <strain evidence="3">CGMCC 1.15034</strain>
    </source>
</reference>
<dbReference type="PANTHER" id="PTHR11941">
    <property type="entry name" value="ENOYL-COA HYDRATASE-RELATED"/>
    <property type="match status" value="1"/>
</dbReference>
<dbReference type="Pfam" id="PF00378">
    <property type="entry name" value="ECH_1"/>
    <property type="match status" value="1"/>
</dbReference>
<reference evidence="3" key="2">
    <citation type="submission" date="2022-12" db="EMBL/GenBank/DDBJ databases">
        <authorList>
            <person name="Sun Q."/>
            <person name="Zhou Y."/>
        </authorList>
    </citation>
    <scope>NUCLEOTIDE SEQUENCE</scope>
    <source>
        <strain evidence="3">CGMCC 1.15034</strain>
    </source>
</reference>
<dbReference type="InterPro" id="IPR001753">
    <property type="entry name" value="Enoyl-CoA_hydra/iso"/>
</dbReference>
<accession>A0AA88BBD7</accession>
<comment type="similarity">
    <text evidence="1">Belongs to the enoyl-CoA hydratase/isomerase family.</text>
</comment>
<evidence type="ECO:0000256" key="1">
    <source>
        <dbReference type="ARBA" id="ARBA00005254"/>
    </source>
</evidence>
<evidence type="ECO:0000313" key="3">
    <source>
        <dbReference type="EMBL" id="GGI29644.1"/>
    </source>
</evidence>
<dbReference type="AlphaFoldDB" id="A0AA88BBD7"/>
<protein>
    <submittedName>
        <fullName evidence="3">Enoyl-CoA hydratase</fullName>
    </submittedName>
</protein>
<proteinExistence type="inferred from homology"/>
<organism evidence="3 4">
    <name type="scientific">Bradyrhizobium guangdongense</name>
    <dbReference type="NCBI Taxonomy" id="1325090"/>
    <lineage>
        <taxon>Bacteria</taxon>
        <taxon>Pseudomonadati</taxon>
        <taxon>Pseudomonadota</taxon>
        <taxon>Alphaproteobacteria</taxon>
        <taxon>Hyphomicrobiales</taxon>
        <taxon>Nitrobacteraceae</taxon>
        <taxon>Bradyrhizobium</taxon>
    </lineage>
</organism>
<dbReference type="GO" id="GO:0016829">
    <property type="term" value="F:lyase activity"/>
    <property type="evidence" value="ECO:0007669"/>
    <property type="project" value="UniProtKB-KW"/>
</dbReference>
<dbReference type="PANTHER" id="PTHR11941:SF133">
    <property type="entry name" value="1,2-EPOXYPHENYLACETYL-COA ISOMERASE"/>
    <property type="match status" value="1"/>
</dbReference>
<sequence length="277" mass="29639">MNAPTTIEGLHMTYQLIEFSVDAGVATIALNRPDRRNAMSDDMRTEFVDALQAVTSDNAIRALVLTGRGSAFCAGGDISGMKRRLEAPQGEVAFNGWSRQQGVHRVQSMLLNLPKPTIAAVNGAAAGLGADTALACDFLIGSERSKFTWSYIKRGLIPDGGGSYFLPRRVGLPRAKELIFTGRMVEAEEALALGILDRKVASGELLSAAQAWAVELAQGSPTALALSKKILNQTFERSAHEIFDLGSQAQAICYTSAEHREAVMAFLAKSVLEGVTP</sequence>
<dbReference type="InterPro" id="IPR014748">
    <property type="entry name" value="Enoyl-CoA_hydra_C"/>
</dbReference>
<dbReference type="CDD" id="cd06558">
    <property type="entry name" value="crotonase-like"/>
    <property type="match status" value="1"/>
</dbReference>
<dbReference type="Gene3D" id="1.10.12.10">
    <property type="entry name" value="Lyase 2-enoyl-coa Hydratase, Chain A, domain 2"/>
    <property type="match status" value="1"/>
</dbReference>
<dbReference type="Gene3D" id="3.90.226.10">
    <property type="entry name" value="2-enoyl-CoA Hydratase, Chain A, domain 1"/>
    <property type="match status" value="1"/>
</dbReference>
<evidence type="ECO:0000256" key="2">
    <source>
        <dbReference type="ARBA" id="ARBA00023239"/>
    </source>
</evidence>
<dbReference type="SUPFAM" id="SSF52096">
    <property type="entry name" value="ClpP/crotonase"/>
    <property type="match status" value="1"/>
</dbReference>
<evidence type="ECO:0000313" key="4">
    <source>
        <dbReference type="Proteomes" id="UP000625079"/>
    </source>
</evidence>
<dbReference type="GO" id="GO:0006635">
    <property type="term" value="P:fatty acid beta-oxidation"/>
    <property type="evidence" value="ECO:0007669"/>
    <property type="project" value="TreeGrafter"/>
</dbReference>
<dbReference type="EMBL" id="BMHC01000015">
    <property type="protein sequence ID" value="GGI29644.1"/>
    <property type="molecule type" value="Genomic_DNA"/>
</dbReference>
<dbReference type="InterPro" id="IPR029045">
    <property type="entry name" value="ClpP/crotonase-like_dom_sf"/>
</dbReference>
<gene>
    <name evidence="3" type="ORF">GCM10010987_55500</name>
</gene>
<dbReference type="Proteomes" id="UP000625079">
    <property type="component" value="Unassembled WGS sequence"/>
</dbReference>
<name>A0AA88BBD7_9BRAD</name>
<comment type="caution">
    <text evidence="3">The sequence shown here is derived from an EMBL/GenBank/DDBJ whole genome shotgun (WGS) entry which is preliminary data.</text>
</comment>
<keyword evidence="2" id="KW-0456">Lyase</keyword>